<organism evidence="1 2">
    <name type="scientific">Desulfosporosinus fructosivorans</name>
    <dbReference type="NCBI Taxonomy" id="2018669"/>
    <lineage>
        <taxon>Bacteria</taxon>
        <taxon>Bacillati</taxon>
        <taxon>Bacillota</taxon>
        <taxon>Clostridia</taxon>
        <taxon>Eubacteriales</taxon>
        <taxon>Desulfitobacteriaceae</taxon>
        <taxon>Desulfosporosinus</taxon>
    </lineage>
</organism>
<name>A0A4Z0R7U7_9FIRM</name>
<dbReference type="OrthoDB" id="9802383at2"/>
<dbReference type="RefSeq" id="WP_135546584.1">
    <property type="nucleotide sequence ID" value="NZ_SPQQ01000003.1"/>
</dbReference>
<reference evidence="1 2" key="1">
    <citation type="submission" date="2019-03" db="EMBL/GenBank/DDBJ databases">
        <title>Draft Genome Sequence of Desulfosporosinus fructosivorans Strain 63.6F, Isolated from Marine Sediment in the Baltic Sea.</title>
        <authorList>
            <person name="Hausmann B."/>
            <person name="Vandieken V."/>
            <person name="Pjevac P."/>
            <person name="Schreck K."/>
            <person name="Herbold C.W."/>
            <person name="Loy A."/>
        </authorList>
    </citation>
    <scope>NUCLEOTIDE SEQUENCE [LARGE SCALE GENOMIC DNA]</scope>
    <source>
        <strain evidence="1 2">63.6F</strain>
    </source>
</reference>
<accession>A0A4Z0R7U7</accession>
<evidence type="ECO:0000313" key="2">
    <source>
        <dbReference type="Proteomes" id="UP000298460"/>
    </source>
</evidence>
<keyword evidence="2" id="KW-1185">Reference proteome</keyword>
<dbReference type="AlphaFoldDB" id="A0A4Z0R7U7"/>
<gene>
    <name evidence="1" type="ORF">E4K67_11170</name>
</gene>
<proteinExistence type="predicted"/>
<sequence>MNLEQAVTIAPYMQDFYDEDVTVVISSLQSVIVVINYKNQNLIVSQDEPTNEKTITSQCLKERKRVVMRVPLEKSQFGISYIAIANPLWNNGKLEGAMTVVISGKRYDALKLHDSIEGARAGDKRWGLEVVADEFGKLYESEKNSDLVVSDDVIEVNVSELFN</sequence>
<comment type="caution">
    <text evidence="1">The sequence shown here is derived from an EMBL/GenBank/DDBJ whole genome shotgun (WGS) entry which is preliminary data.</text>
</comment>
<evidence type="ECO:0000313" key="1">
    <source>
        <dbReference type="EMBL" id="TGE38485.1"/>
    </source>
</evidence>
<protein>
    <submittedName>
        <fullName evidence="1">Uncharacterized protein</fullName>
    </submittedName>
</protein>
<dbReference type="Proteomes" id="UP000298460">
    <property type="component" value="Unassembled WGS sequence"/>
</dbReference>
<dbReference type="EMBL" id="SPQQ01000003">
    <property type="protein sequence ID" value="TGE38485.1"/>
    <property type="molecule type" value="Genomic_DNA"/>
</dbReference>